<dbReference type="AlphaFoldDB" id="K2GSV9"/>
<proteinExistence type="predicted"/>
<organism evidence="2">
    <name type="scientific">uncultured bacterium</name>
    <name type="common">gcode 4</name>
    <dbReference type="NCBI Taxonomy" id="1234023"/>
    <lineage>
        <taxon>Bacteria</taxon>
        <taxon>environmental samples</taxon>
    </lineage>
</organism>
<keyword evidence="1" id="KW-0472">Membrane</keyword>
<keyword evidence="1" id="KW-1133">Transmembrane helix</keyword>
<dbReference type="EMBL" id="AMFJ01000810">
    <property type="protein sequence ID" value="EKE26430.1"/>
    <property type="molecule type" value="Genomic_DNA"/>
</dbReference>
<name>K2GSV9_9BACT</name>
<evidence type="ECO:0000256" key="1">
    <source>
        <dbReference type="SAM" id="Phobius"/>
    </source>
</evidence>
<keyword evidence="1" id="KW-0812">Transmembrane</keyword>
<accession>K2GSV9</accession>
<evidence type="ECO:0000313" key="2">
    <source>
        <dbReference type="EMBL" id="EKE26430.1"/>
    </source>
</evidence>
<sequence length="96" mass="11221">MVFVFSVWIFFSGSRRKTGSFIKIFSIQIVSNARELFSSLTLTNVLFQENKYFIFAGFFTLIPIQKYIIFFLKSLAKKILNFHCKIGELELWTSSS</sequence>
<reference evidence="2" key="1">
    <citation type="journal article" date="2012" name="Science">
        <title>Fermentation, hydrogen, and sulfur metabolism in multiple uncultivated bacterial phyla.</title>
        <authorList>
            <person name="Wrighton K.C."/>
            <person name="Thomas B.C."/>
            <person name="Sharon I."/>
            <person name="Miller C.S."/>
            <person name="Castelle C.J."/>
            <person name="VerBerkmoes N.C."/>
            <person name="Wilkins M.J."/>
            <person name="Hettich R.L."/>
            <person name="Lipton M.S."/>
            <person name="Williams K.H."/>
            <person name="Long P.E."/>
            <person name="Banfield J.F."/>
        </authorList>
    </citation>
    <scope>NUCLEOTIDE SEQUENCE [LARGE SCALE GENOMIC DNA]</scope>
</reference>
<gene>
    <name evidence="2" type="ORF">ACD_4C00294G0001</name>
</gene>
<feature type="transmembrane region" description="Helical" evidence="1">
    <location>
        <begin position="52"/>
        <end position="72"/>
    </location>
</feature>
<protein>
    <submittedName>
        <fullName evidence="2">Uncharacterized protein</fullName>
    </submittedName>
</protein>
<comment type="caution">
    <text evidence="2">The sequence shown here is derived from an EMBL/GenBank/DDBJ whole genome shotgun (WGS) entry which is preliminary data.</text>
</comment>